<dbReference type="GeneID" id="28901884"/>
<dbReference type="Pfam" id="PF13639">
    <property type="entry name" value="zf-RING_2"/>
    <property type="match status" value="1"/>
</dbReference>
<dbReference type="InterPro" id="IPR013083">
    <property type="entry name" value="Znf_RING/FYVE/PHD"/>
</dbReference>
<keyword evidence="13 17" id="KW-1133">Transmembrane helix</keyword>
<feature type="compositionally biased region" description="Polar residues" evidence="16">
    <location>
        <begin position="666"/>
        <end position="676"/>
    </location>
</feature>
<dbReference type="AlphaFoldDB" id="A0A165IJP3"/>
<dbReference type="OrthoDB" id="7759664at2759"/>
<feature type="transmembrane region" description="Helical" evidence="17">
    <location>
        <begin position="141"/>
        <end position="160"/>
    </location>
</feature>
<dbReference type="InParanoid" id="A0A165IJP3"/>
<organism evidence="19 20">
    <name type="scientific">Xylona heveae (strain CBS 132557 / TC161)</name>
    <dbReference type="NCBI Taxonomy" id="1328760"/>
    <lineage>
        <taxon>Eukaryota</taxon>
        <taxon>Fungi</taxon>
        <taxon>Dikarya</taxon>
        <taxon>Ascomycota</taxon>
        <taxon>Pezizomycotina</taxon>
        <taxon>Xylonomycetes</taxon>
        <taxon>Xylonales</taxon>
        <taxon>Xylonaceae</taxon>
        <taxon>Xylona</taxon>
    </lineage>
</organism>
<evidence type="ECO:0000256" key="7">
    <source>
        <dbReference type="ARBA" id="ARBA00022692"/>
    </source>
</evidence>
<dbReference type="SUPFAM" id="SSF57850">
    <property type="entry name" value="RING/U-box"/>
    <property type="match status" value="1"/>
</dbReference>
<dbReference type="EC" id="2.3.2.27" evidence="5"/>
<evidence type="ECO:0000256" key="11">
    <source>
        <dbReference type="ARBA" id="ARBA00022824"/>
    </source>
</evidence>
<name>A0A165IJP3_XYLHT</name>
<comment type="catalytic activity">
    <reaction evidence="1">
        <text>S-ubiquitinyl-[E2 ubiquitin-conjugating enzyme]-L-cysteine + [acceptor protein]-L-lysine = [E2 ubiquitin-conjugating enzyme]-L-cysteine + N(6)-ubiquitinyl-[acceptor protein]-L-lysine.</text>
        <dbReference type="EC" id="2.3.2.27"/>
    </reaction>
</comment>
<evidence type="ECO:0000256" key="14">
    <source>
        <dbReference type="ARBA" id="ARBA00023136"/>
    </source>
</evidence>
<dbReference type="PROSITE" id="PS50089">
    <property type="entry name" value="ZF_RING_2"/>
    <property type="match status" value="1"/>
</dbReference>
<keyword evidence="6" id="KW-0808">Transferase</keyword>
<dbReference type="GO" id="GO:0061630">
    <property type="term" value="F:ubiquitin protein ligase activity"/>
    <property type="evidence" value="ECO:0007669"/>
    <property type="project" value="UniProtKB-EC"/>
</dbReference>
<evidence type="ECO:0000256" key="4">
    <source>
        <dbReference type="ARBA" id="ARBA00010089"/>
    </source>
</evidence>
<keyword evidence="10" id="KW-0833">Ubl conjugation pathway</keyword>
<dbReference type="PANTHER" id="PTHR22763:SF184">
    <property type="entry name" value="E3 UBIQUITIN-PROTEIN LIGASE SYNOVIOLIN"/>
    <property type="match status" value="1"/>
</dbReference>
<accession>A0A165IJP3</accession>
<evidence type="ECO:0000256" key="10">
    <source>
        <dbReference type="ARBA" id="ARBA00022786"/>
    </source>
</evidence>
<feature type="transmembrane region" description="Helical" evidence="17">
    <location>
        <begin position="180"/>
        <end position="203"/>
    </location>
</feature>
<dbReference type="GO" id="GO:0008270">
    <property type="term" value="F:zinc ion binding"/>
    <property type="evidence" value="ECO:0007669"/>
    <property type="project" value="UniProtKB-KW"/>
</dbReference>
<comment type="similarity">
    <text evidence="4">Belongs to the HRD1 family.</text>
</comment>
<feature type="region of interest" description="Disordered" evidence="16">
    <location>
        <begin position="435"/>
        <end position="464"/>
    </location>
</feature>
<sequence>MRLAAYAGASTVLAAGVIIRAFHQRPNFYSACVYLAQSNACLMILTNLVLLTISGFVLGLQRLLYGPLRPIEVEMLYENAWYAITETCLAMTIFREEVGAWFIMMFVTLLVGKVWGWIGAGRVEVLQQQPPANPRLFHARISISLLLSVVYNLYMLYYSVSTVLDQARPNMMVMFAFEFAVQAINSMATVAHYGLAVVEIIVVRKQTQARLRERRAQIREDREEALTQAVENGADSTDITRRLQNLPDEDETDVDAMDVDVPGWENKSRWVFYLDLAADFFKLVTYLSFFAILTMFYGLPIHILRDVFVTLRSFLGRIRDFIRYRNATRDMNDRYPDATADDLARDNVCIICREEMMPWQVPNEGRRAGEGGLRSARRVNTTLDERLRPKKLPCGHILHFACLRSWLARQQVCPTCRRPVLEPNQVRVVPANRPAAAEPHVQQPRANVQAQQGAQPPPGVQNAPGGRIINLGPLRIGFGVGPPDVVQNLAQQMNNRPAAQPQIQPANAAERPRFGFGLNFGRPAPPRAQNPAANFNPGLVQAQLHQIEQQIMQEINSLRLLSDQLHNVRALQGELARLRIAQAFPPTTFANPNPSMNYVGNPIRPAQQYTLPSHPRGGLQAYGAQPQTTVMAHNDPNLPQGLHLPPGWTMLPLSRVILPTPVPQIAGSNDPNQRPTAPSPVPRAGSAPPSTQAEHTVLPTFDSTTAFNGAPSGTADVPVSTAPSPGPFAPVTSTESPSSLRNDDPSAGNQASPSLTASEPNETPRPADAAPGITNAGNEGGDHGSSAPLSHETVATAGPISGPDSVETPVSHAQETRIHPDESAGDGPSDEGGDNTKGKGRAATVEDLVEDTD</sequence>
<evidence type="ECO:0000259" key="18">
    <source>
        <dbReference type="PROSITE" id="PS50089"/>
    </source>
</evidence>
<protein>
    <recommendedName>
        <fullName evidence="5">RING-type E3 ubiquitin transferase</fullName>
        <ecNumber evidence="5">2.3.2.27</ecNumber>
    </recommendedName>
</protein>
<evidence type="ECO:0000256" key="5">
    <source>
        <dbReference type="ARBA" id="ARBA00012483"/>
    </source>
</evidence>
<comment type="subcellular location">
    <subcellularLocation>
        <location evidence="2">Endoplasmic reticulum membrane</location>
        <topology evidence="2">Multi-pass membrane protein</topology>
    </subcellularLocation>
</comment>
<keyword evidence="7 17" id="KW-0812">Transmembrane</keyword>
<dbReference type="STRING" id="1328760.A0A165IJP3"/>
<comment type="pathway">
    <text evidence="3">Protein modification; protein ubiquitination.</text>
</comment>
<evidence type="ECO:0000256" key="8">
    <source>
        <dbReference type="ARBA" id="ARBA00022723"/>
    </source>
</evidence>
<keyword evidence="8" id="KW-0479">Metal-binding</keyword>
<dbReference type="Pfam" id="PF25563">
    <property type="entry name" value="TPR_SYVN1_N"/>
    <property type="match status" value="1"/>
</dbReference>
<dbReference type="Gene3D" id="3.30.40.10">
    <property type="entry name" value="Zinc/RING finger domain, C3HC4 (zinc finger)"/>
    <property type="match status" value="1"/>
</dbReference>
<dbReference type="InterPro" id="IPR001841">
    <property type="entry name" value="Znf_RING"/>
</dbReference>
<evidence type="ECO:0000313" key="19">
    <source>
        <dbReference type="EMBL" id="KZF24990.1"/>
    </source>
</evidence>
<keyword evidence="12" id="KW-0862">Zinc</keyword>
<dbReference type="CDD" id="cd16479">
    <property type="entry name" value="RING-H2_synoviolin"/>
    <property type="match status" value="1"/>
</dbReference>
<dbReference type="GO" id="GO:0005789">
    <property type="term" value="C:endoplasmic reticulum membrane"/>
    <property type="evidence" value="ECO:0007669"/>
    <property type="project" value="UniProtKB-SubCell"/>
</dbReference>
<dbReference type="InterPro" id="IPR057992">
    <property type="entry name" value="TPR_SYVN1_N"/>
</dbReference>
<feature type="domain" description="RING-type" evidence="18">
    <location>
        <begin position="349"/>
        <end position="417"/>
    </location>
</feature>
<evidence type="ECO:0000256" key="15">
    <source>
        <dbReference type="PROSITE-ProRule" id="PRU00175"/>
    </source>
</evidence>
<dbReference type="GO" id="GO:0043161">
    <property type="term" value="P:proteasome-mediated ubiquitin-dependent protein catabolic process"/>
    <property type="evidence" value="ECO:0007669"/>
    <property type="project" value="TreeGrafter"/>
</dbReference>
<feature type="compositionally biased region" description="Low complexity" evidence="16">
    <location>
        <begin position="446"/>
        <end position="464"/>
    </location>
</feature>
<feature type="transmembrane region" description="Helical" evidence="17">
    <location>
        <begin position="100"/>
        <end position="120"/>
    </location>
</feature>
<dbReference type="SMART" id="SM00184">
    <property type="entry name" value="RING"/>
    <property type="match status" value="1"/>
</dbReference>
<feature type="transmembrane region" description="Helical" evidence="17">
    <location>
        <begin position="283"/>
        <end position="304"/>
    </location>
</feature>
<gene>
    <name evidence="19" type="ORF">L228DRAFT_59795</name>
</gene>
<dbReference type="InterPro" id="IPR050731">
    <property type="entry name" value="HRD1_E3_ubiq-ligases"/>
</dbReference>
<feature type="region of interest" description="Disordered" evidence="16">
    <location>
        <begin position="662"/>
        <end position="853"/>
    </location>
</feature>
<keyword evidence="11" id="KW-0256">Endoplasmic reticulum</keyword>
<keyword evidence="20" id="KW-1185">Reference proteome</keyword>
<dbReference type="GO" id="GO:0036503">
    <property type="term" value="P:ERAD pathway"/>
    <property type="evidence" value="ECO:0007669"/>
    <property type="project" value="TreeGrafter"/>
</dbReference>
<dbReference type="OMA" id="HILHFAC"/>
<evidence type="ECO:0000256" key="3">
    <source>
        <dbReference type="ARBA" id="ARBA00004906"/>
    </source>
</evidence>
<dbReference type="InterPro" id="IPR058051">
    <property type="entry name" value="Znf_RING_synoviolin"/>
</dbReference>
<feature type="compositionally biased region" description="Polar residues" evidence="16">
    <location>
        <begin position="731"/>
        <end position="740"/>
    </location>
</feature>
<evidence type="ECO:0000256" key="1">
    <source>
        <dbReference type="ARBA" id="ARBA00000900"/>
    </source>
</evidence>
<reference evidence="19 20" key="1">
    <citation type="journal article" date="2016" name="Fungal Biol.">
        <title>The genome of Xylona heveae provides a window into fungal endophytism.</title>
        <authorList>
            <person name="Gazis R."/>
            <person name="Kuo A."/>
            <person name="Riley R."/>
            <person name="LaButti K."/>
            <person name="Lipzen A."/>
            <person name="Lin J."/>
            <person name="Amirebrahimi M."/>
            <person name="Hesse C.N."/>
            <person name="Spatafora J.W."/>
            <person name="Henrissat B."/>
            <person name="Hainaut M."/>
            <person name="Grigoriev I.V."/>
            <person name="Hibbett D.S."/>
        </authorList>
    </citation>
    <scope>NUCLEOTIDE SEQUENCE [LARGE SCALE GENOMIC DNA]</scope>
    <source>
        <strain evidence="19 20">TC161</strain>
    </source>
</reference>
<evidence type="ECO:0000256" key="2">
    <source>
        <dbReference type="ARBA" id="ARBA00004477"/>
    </source>
</evidence>
<evidence type="ECO:0000256" key="9">
    <source>
        <dbReference type="ARBA" id="ARBA00022771"/>
    </source>
</evidence>
<dbReference type="Proteomes" id="UP000076632">
    <property type="component" value="Unassembled WGS sequence"/>
</dbReference>
<evidence type="ECO:0000256" key="6">
    <source>
        <dbReference type="ARBA" id="ARBA00022679"/>
    </source>
</evidence>
<dbReference type="RefSeq" id="XP_018190545.1">
    <property type="nucleotide sequence ID" value="XM_018336747.1"/>
</dbReference>
<keyword evidence="9 15" id="KW-0863">Zinc-finger</keyword>
<feature type="transmembrane region" description="Helical" evidence="17">
    <location>
        <begin position="44"/>
        <end position="64"/>
    </location>
</feature>
<evidence type="ECO:0000256" key="17">
    <source>
        <dbReference type="SAM" id="Phobius"/>
    </source>
</evidence>
<evidence type="ECO:0000313" key="20">
    <source>
        <dbReference type="Proteomes" id="UP000076632"/>
    </source>
</evidence>
<proteinExistence type="inferred from homology"/>
<evidence type="ECO:0000256" key="12">
    <source>
        <dbReference type="ARBA" id="ARBA00022833"/>
    </source>
</evidence>
<dbReference type="PANTHER" id="PTHR22763">
    <property type="entry name" value="RING ZINC FINGER PROTEIN"/>
    <property type="match status" value="1"/>
</dbReference>
<feature type="compositionally biased region" description="Polar residues" evidence="16">
    <location>
        <begin position="747"/>
        <end position="761"/>
    </location>
</feature>
<dbReference type="EMBL" id="KV407455">
    <property type="protein sequence ID" value="KZF24990.1"/>
    <property type="molecule type" value="Genomic_DNA"/>
</dbReference>
<evidence type="ECO:0000256" key="16">
    <source>
        <dbReference type="SAM" id="MobiDB-lite"/>
    </source>
</evidence>
<keyword evidence="14 17" id="KW-0472">Membrane</keyword>
<evidence type="ECO:0000256" key="13">
    <source>
        <dbReference type="ARBA" id="ARBA00022989"/>
    </source>
</evidence>